<dbReference type="Proteomes" id="UP000319818">
    <property type="component" value="Unassembled WGS sequence"/>
</dbReference>
<protein>
    <submittedName>
        <fullName evidence="3">Diguanylate cyclase (GGDEF)-like protein</fullName>
    </submittedName>
</protein>
<dbReference type="AlphaFoldDB" id="A0A543FZK4"/>
<dbReference type="CDD" id="cd01949">
    <property type="entry name" value="GGDEF"/>
    <property type="match status" value="1"/>
</dbReference>
<evidence type="ECO:0000313" key="3">
    <source>
        <dbReference type="EMBL" id="TQM39184.1"/>
    </source>
</evidence>
<dbReference type="InterPro" id="IPR029787">
    <property type="entry name" value="Nucleotide_cyclase"/>
</dbReference>
<dbReference type="InterPro" id="IPR050469">
    <property type="entry name" value="Diguanylate_Cyclase"/>
</dbReference>
<dbReference type="NCBIfam" id="TIGR00254">
    <property type="entry name" value="GGDEF"/>
    <property type="match status" value="1"/>
</dbReference>
<feature type="region of interest" description="Disordered" evidence="1">
    <location>
        <begin position="262"/>
        <end position="286"/>
    </location>
</feature>
<dbReference type="Gene3D" id="3.30.70.270">
    <property type="match status" value="1"/>
</dbReference>
<proteinExistence type="predicted"/>
<dbReference type="GO" id="GO:0052621">
    <property type="term" value="F:diguanylate cyclase activity"/>
    <property type="evidence" value="ECO:0007669"/>
    <property type="project" value="TreeGrafter"/>
</dbReference>
<dbReference type="FunFam" id="3.30.70.270:FF:000001">
    <property type="entry name" value="Diguanylate cyclase domain protein"/>
    <property type="match status" value="1"/>
</dbReference>
<feature type="domain" description="GGDEF" evidence="2">
    <location>
        <begin position="119"/>
        <end position="252"/>
    </location>
</feature>
<evidence type="ECO:0000256" key="1">
    <source>
        <dbReference type="SAM" id="MobiDB-lite"/>
    </source>
</evidence>
<dbReference type="EMBL" id="VFPH01000002">
    <property type="protein sequence ID" value="TQM39184.1"/>
    <property type="molecule type" value="Genomic_DNA"/>
</dbReference>
<evidence type="ECO:0000313" key="4">
    <source>
        <dbReference type="Proteomes" id="UP000319818"/>
    </source>
</evidence>
<keyword evidence="4" id="KW-1185">Reference proteome</keyword>
<dbReference type="InterPro" id="IPR043128">
    <property type="entry name" value="Rev_trsase/Diguanyl_cyclase"/>
</dbReference>
<dbReference type="PANTHER" id="PTHR45138:SF9">
    <property type="entry name" value="DIGUANYLATE CYCLASE DGCM-RELATED"/>
    <property type="match status" value="1"/>
</dbReference>
<evidence type="ECO:0000259" key="2">
    <source>
        <dbReference type="PROSITE" id="PS50887"/>
    </source>
</evidence>
<dbReference type="PANTHER" id="PTHR45138">
    <property type="entry name" value="REGULATORY COMPONENTS OF SENSORY TRANSDUCTION SYSTEM"/>
    <property type="match status" value="1"/>
</dbReference>
<dbReference type="SUPFAM" id="SSF55073">
    <property type="entry name" value="Nucleotide cyclase"/>
    <property type="match status" value="1"/>
</dbReference>
<reference evidence="3 4" key="1">
    <citation type="submission" date="2019-06" db="EMBL/GenBank/DDBJ databases">
        <title>Sequencing the genomes of 1000 actinobacteria strains.</title>
        <authorList>
            <person name="Klenk H.-P."/>
        </authorList>
    </citation>
    <scope>NUCLEOTIDE SEQUENCE [LARGE SCALE GENOMIC DNA]</scope>
    <source>
        <strain evidence="3 4">DSM 45511</strain>
    </source>
</reference>
<organism evidence="3 4">
    <name type="scientific">Pseudonocardia cypriaca</name>
    <dbReference type="NCBI Taxonomy" id="882449"/>
    <lineage>
        <taxon>Bacteria</taxon>
        <taxon>Bacillati</taxon>
        <taxon>Actinomycetota</taxon>
        <taxon>Actinomycetes</taxon>
        <taxon>Pseudonocardiales</taxon>
        <taxon>Pseudonocardiaceae</taxon>
        <taxon>Pseudonocardia</taxon>
    </lineage>
</organism>
<sequence length="286" mass="30872">MELKDGRCGADTPGMTMLDAARREHVPSTPGAAGATWHTTAAEELAAAGRWEQAYQHLRAAVRLLNGQSGVDELDRLRREHAEAREQSRRDSLTDTYNRRYLDERLVALLREPGGVGSAGIAVALLDVDHFKQINDTYGHPFGDRVLQRLVAVIESCLPDGAFCARYGGEEFAIVLPRHDRHDAVRVCETARERVDGHPWSELAPGLRVTVSIGVAHGFGPVTGHDGLVAGADRLLYAAKHSGRNAVAFHDGHAGHVRLAGPASGRRSIPQPPVVAPHCGRRASAP</sequence>
<dbReference type="Pfam" id="PF00990">
    <property type="entry name" value="GGDEF"/>
    <property type="match status" value="1"/>
</dbReference>
<accession>A0A543FZK4</accession>
<comment type="caution">
    <text evidence="3">The sequence shown here is derived from an EMBL/GenBank/DDBJ whole genome shotgun (WGS) entry which is preliminary data.</text>
</comment>
<name>A0A543FZK4_9PSEU</name>
<dbReference type="SMART" id="SM00267">
    <property type="entry name" value="GGDEF"/>
    <property type="match status" value="1"/>
</dbReference>
<gene>
    <name evidence="3" type="ORF">FB388_6442</name>
</gene>
<dbReference type="PROSITE" id="PS50887">
    <property type="entry name" value="GGDEF"/>
    <property type="match status" value="1"/>
</dbReference>
<dbReference type="InterPro" id="IPR000160">
    <property type="entry name" value="GGDEF_dom"/>
</dbReference>
<dbReference type="RefSeq" id="WP_246122568.1">
    <property type="nucleotide sequence ID" value="NZ_VFPH01000002.1"/>
</dbReference>